<feature type="transmembrane region" description="Helical" evidence="1">
    <location>
        <begin position="12"/>
        <end position="38"/>
    </location>
</feature>
<keyword evidence="1" id="KW-0472">Membrane</keyword>
<evidence type="ECO:0000259" key="2">
    <source>
        <dbReference type="Pfam" id="PF26526"/>
    </source>
</evidence>
<evidence type="ECO:0000313" key="3">
    <source>
        <dbReference type="EMBL" id="GLI00914.1"/>
    </source>
</evidence>
<dbReference type="EMBL" id="BSDI01000038">
    <property type="protein sequence ID" value="GLI00914.1"/>
    <property type="molecule type" value="Genomic_DNA"/>
</dbReference>
<dbReference type="RefSeq" id="WP_281901547.1">
    <property type="nucleotide sequence ID" value="NZ_BSDI01000038.1"/>
</dbReference>
<evidence type="ECO:0000313" key="4">
    <source>
        <dbReference type="Proteomes" id="UP001144280"/>
    </source>
</evidence>
<name>A0ABQ5R2A5_9ACTN</name>
<accession>A0ABQ5R2A5</accession>
<dbReference type="InterPro" id="IPR058488">
    <property type="entry name" value="DUF8175"/>
</dbReference>
<keyword evidence="1" id="KW-1133">Transmembrane helix</keyword>
<keyword evidence="1" id="KW-0812">Transmembrane</keyword>
<comment type="caution">
    <text evidence="3">The sequence shown here is derived from an EMBL/GenBank/DDBJ whole genome shotgun (WGS) entry which is preliminary data.</text>
</comment>
<evidence type="ECO:0000256" key="1">
    <source>
        <dbReference type="SAM" id="Phobius"/>
    </source>
</evidence>
<proteinExistence type="predicted"/>
<reference evidence="3" key="1">
    <citation type="submission" date="2022-12" db="EMBL/GenBank/DDBJ databases">
        <title>New Phytohabitans aurantiacus sp. RD004123 nov., an actinomycete isolated from soil.</title>
        <authorList>
            <person name="Triningsih D.W."/>
            <person name="Harunari E."/>
            <person name="Igarashi Y."/>
        </authorList>
    </citation>
    <scope>NUCLEOTIDE SEQUENCE</scope>
    <source>
        <strain evidence="3">RD004123</strain>
    </source>
</reference>
<sequence>MTDHIAARARRRTAVVVAAGAAVVLVTTVVAVGLVALLGQSNPRRPITPPSAVTTDSLVASEVEPSVPAASPDAAGELSWTTVAGARVPVSRSAGPRDTSSGRARGFAHNPLGAVLAAAHISLRLSAQVGPQVFGPTLREQVVGGDAAALGQQLEDDYEQARARLGLPYGQPAGRLYSTAHSYRVDQDSPTTAAVRLLIEGPGENGAPVLIELRLRTKWLGEDWALQAPSGGAWASVTALVTDASGYTPFSDGG</sequence>
<dbReference type="Proteomes" id="UP001144280">
    <property type="component" value="Unassembled WGS sequence"/>
</dbReference>
<feature type="domain" description="DUF8175" evidence="2">
    <location>
        <begin position="62"/>
        <end position="249"/>
    </location>
</feature>
<dbReference type="Pfam" id="PF26526">
    <property type="entry name" value="DUF8175"/>
    <property type="match status" value="1"/>
</dbReference>
<organism evidence="3 4">
    <name type="scientific">Phytohabitans aurantiacus</name>
    <dbReference type="NCBI Taxonomy" id="3016789"/>
    <lineage>
        <taxon>Bacteria</taxon>
        <taxon>Bacillati</taxon>
        <taxon>Actinomycetota</taxon>
        <taxon>Actinomycetes</taxon>
        <taxon>Micromonosporales</taxon>
        <taxon>Micromonosporaceae</taxon>
    </lineage>
</organism>
<gene>
    <name evidence="3" type="ORF">Pa4123_61900</name>
</gene>
<keyword evidence="4" id="KW-1185">Reference proteome</keyword>
<protein>
    <recommendedName>
        <fullName evidence="2">DUF8175 domain-containing protein</fullName>
    </recommendedName>
</protein>